<evidence type="ECO:0000313" key="2">
    <source>
        <dbReference type="Proteomes" id="UP001060085"/>
    </source>
</evidence>
<dbReference type="Proteomes" id="UP001060085">
    <property type="component" value="Linkage Group LG07"/>
</dbReference>
<gene>
    <name evidence="1" type="ORF">M9H77_30470</name>
</gene>
<keyword evidence="2" id="KW-1185">Reference proteome</keyword>
<sequence>MGVDVNINNLLLVSRFLDVVLTGLGQLSTPYALEKEGGYQHSFLEKNPKSRDYKDIGQHASMVQKEDSYLQYLYTLKFLCPFGGVLMSLLIFVTVPCTALFGGFKTNHEIPAMKIQNIPAISGLYIFSYAGHIVSLIYMQQLKDPSMFTKHSLILDLL</sequence>
<comment type="caution">
    <text evidence="1">The sequence shown here is derived from an EMBL/GenBank/DDBJ whole genome shotgun (WGS) entry which is preliminary data.</text>
</comment>
<evidence type="ECO:0000313" key="1">
    <source>
        <dbReference type="EMBL" id="KAI5653283.1"/>
    </source>
</evidence>
<organism evidence="1 2">
    <name type="scientific">Catharanthus roseus</name>
    <name type="common">Madagascar periwinkle</name>
    <name type="synonym">Vinca rosea</name>
    <dbReference type="NCBI Taxonomy" id="4058"/>
    <lineage>
        <taxon>Eukaryota</taxon>
        <taxon>Viridiplantae</taxon>
        <taxon>Streptophyta</taxon>
        <taxon>Embryophyta</taxon>
        <taxon>Tracheophyta</taxon>
        <taxon>Spermatophyta</taxon>
        <taxon>Magnoliopsida</taxon>
        <taxon>eudicotyledons</taxon>
        <taxon>Gunneridae</taxon>
        <taxon>Pentapetalae</taxon>
        <taxon>asterids</taxon>
        <taxon>lamiids</taxon>
        <taxon>Gentianales</taxon>
        <taxon>Apocynaceae</taxon>
        <taxon>Rauvolfioideae</taxon>
        <taxon>Vinceae</taxon>
        <taxon>Catharanthinae</taxon>
        <taxon>Catharanthus</taxon>
    </lineage>
</organism>
<accession>A0ACB9ZZM0</accession>
<protein>
    <submittedName>
        <fullName evidence="1">Uncharacterized protein</fullName>
    </submittedName>
</protein>
<dbReference type="EMBL" id="CM044707">
    <property type="protein sequence ID" value="KAI5653283.1"/>
    <property type="molecule type" value="Genomic_DNA"/>
</dbReference>
<name>A0ACB9ZZM0_CATRO</name>
<reference evidence="2" key="1">
    <citation type="journal article" date="2023" name="Nat. Plants">
        <title>Single-cell RNA sequencing provides a high-resolution roadmap for understanding the multicellular compartmentation of specialized metabolism.</title>
        <authorList>
            <person name="Sun S."/>
            <person name="Shen X."/>
            <person name="Li Y."/>
            <person name="Li Y."/>
            <person name="Wang S."/>
            <person name="Li R."/>
            <person name="Zhang H."/>
            <person name="Shen G."/>
            <person name="Guo B."/>
            <person name="Wei J."/>
            <person name="Xu J."/>
            <person name="St-Pierre B."/>
            <person name="Chen S."/>
            <person name="Sun C."/>
        </authorList>
    </citation>
    <scope>NUCLEOTIDE SEQUENCE [LARGE SCALE GENOMIC DNA]</scope>
</reference>
<proteinExistence type="predicted"/>